<name>A0A1I7WAU8_HETBA</name>
<accession>A0A1I7WAU8</accession>
<sequence>MEVTNGTSNEFHISKIQTKIILKLNLKKSSAQFSSFSIGAQFKTSKTLSKHEKLIKVYPYYLLSSFDVILEHLENHLYLNSSKNPKGNISLQSSIDAYYKSISASIFKFHFSLNLILVNAKYLSNFDFYGEKLNKIKKYLKKLEKNVVLSKKQLEKLAILLFGSTQYLSVKIKLELLRICMILSINYKTIFLKTKNIFKKQHRD</sequence>
<dbReference type="AlphaFoldDB" id="A0A1I7WAU8"/>
<proteinExistence type="predicted"/>
<reference evidence="2" key="1">
    <citation type="submission" date="2016-11" db="UniProtKB">
        <authorList>
            <consortium name="WormBaseParasite"/>
        </authorList>
    </citation>
    <scope>IDENTIFICATION</scope>
</reference>
<dbReference type="WBParaSite" id="Hba_01798">
    <property type="protein sequence ID" value="Hba_01798"/>
    <property type="gene ID" value="Hba_01798"/>
</dbReference>
<evidence type="ECO:0000313" key="2">
    <source>
        <dbReference type="WBParaSite" id="Hba_01798"/>
    </source>
</evidence>
<dbReference type="Proteomes" id="UP000095283">
    <property type="component" value="Unplaced"/>
</dbReference>
<protein>
    <submittedName>
        <fullName evidence="2">Uncharacterized protein</fullName>
    </submittedName>
</protein>
<keyword evidence="1" id="KW-1185">Reference proteome</keyword>
<organism evidence="1 2">
    <name type="scientific">Heterorhabditis bacteriophora</name>
    <name type="common">Entomopathogenic nematode worm</name>
    <dbReference type="NCBI Taxonomy" id="37862"/>
    <lineage>
        <taxon>Eukaryota</taxon>
        <taxon>Metazoa</taxon>
        <taxon>Ecdysozoa</taxon>
        <taxon>Nematoda</taxon>
        <taxon>Chromadorea</taxon>
        <taxon>Rhabditida</taxon>
        <taxon>Rhabditina</taxon>
        <taxon>Rhabditomorpha</taxon>
        <taxon>Strongyloidea</taxon>
        <taxon>Heterorhabditidae</taxon>
        <taxon>Heterorhabditis</taxon>
    </lineage>
</organism>
<evidence type="ECO:0000313" key="1">
    <source>
        <dbReference type="Proteomes" id="UP000095283"/>
    </source>
</evidence>